<protein>
    <submittedName>
        <fullName evidence="1">Uncharacterized protein</fullName>
    </submittedName>
</protein>
<organism evidence="1 2">
    <name type="scientific">Bacteroides intestinalis</name>
    <dbReference type="NCBI Taxonomy" id="329854"/>
    <lineage>
        <taxon>Bacteria</taxon>
        <taxon>Pseudomonadati</taxon>
        <taxon>Bacteroidota</taxon>
        <taxon>Bacteroidia</taxon>
        <taxon>Bacteroidales</taxon>
        <taxon>Bacteroidaceae</taxon>
        <taxon>Bacteroides</taxon>
    </lineage>
</organism>
<comment type="caution">
    <text evidence="1">The sequence shown here is derived from an EMBL/GenBank/DDBJ whole genome shotgun (WGS) entry which is preliminary data.</text>
</comment>
<keyword evidence="2" id="KW-1185">Reference proteome</keyword>
<proteinExistence type="predicted"/>
<gene>
    <name evidence="1" type="ORF">EAJ06_19985</name>
</gene>
<dbReference type="AlphaFoldDB" id="A0A4Q5HA94"/>
<dbReference type="EMBL" id="RCXO01000033">
    <property type="protein sequence ID" value="RYT77678.1"/>
    <property type="molecule type" value="Genomic_DNA"/>
</dbReference>
<evidence type="ECO:0000313" key="1">
    <source>
        <dbReference type="EMBL" id="RYT77678.1"/>
    </source>
</evidence>
<sequence length="62" mass="7313">MSFLIVYSCRIRYSSSKRITFASCKDSANRKQNKRSLLIFNTEVWTIFAEQRECNSNDLVDK</sequence>
<reference evidence="1 2" key="1">
    <citation type="journal article" date="2019" name="Science, e1252229">
        <title>Invertible promoters mediate bacterial phase variation, antibiotic resistance, and host adaptation in the gut.</title>
        <authorList>
            <person name="Jiang X."/>
            <person name="Hall A.B."/>
            <person name="Arthur T.D."/>
            <person name="Plichta D.R."/>
            <person name="Covington C.T."/>
            <person name="Poyet M."/>
            <person name="Crothers J."/>
            <person name="Moses P.L."/>
            <person name="Tolonen A.C."/>
            <person name="Vlamakis H."/>
            <person name="Alm E.J."/>
            <person name="Xavier R.J."/>
        </authorList>
    </citation>
    <scope>NUCLEOTIDE SEQUENCE [LARGE SCALE GENOMIC DNA]</scope>
    <source>
        <strain evidence="2">bf_0095</strain>
    </source>
</reference>
<dbReference type="Proteomes" id="UP000291191">
    <property type="component" value="Unassembled WGS sequence"/>
</dbReference>
<accession>A0A4Q5HA94</accession>
<name>A0A4Q5HA94_9BACE</name>
<evidence type="ECO:0000313" key="2">
    <source>
        <dbReference type="Proteomes" id="UP000291191"/>
    </source>
</evidence>